<accession>A0AAU0URG6</accession>
<dbReference type="InterPro" id="IPR004165">
    <property type="entry name" value="CoA_trans_fam_I"/>
</dbReference>
<dbReference type="Pfam" id="PF01144">
    <property type="entry name" value="CoA_trans"/>
    <property type="match status" value="1"/>
</dbReference>
<organism evidence="2 3">
    <name type="scientific">Metallumcola ferriviriculae</name>
    <dbReference type="NCBI Taxonomy" id="3039180"/>
    <lineage>
        <taxon>Bacteria</taxon>
        <taxon>Bacillati</taxon>
        <taxon>Bacillota</taxon>
        <taxon>Clostridia</taxon>
        <taxon>Neomoorellales</taxon>
        <taxon>Desulfitibacteraceae</taxon>
        <taxon>Metallumcola</taxon>
    </lineage>
</organism>
<keyword evidence="3" id="KW-1185">Reference proteome</keyword>
<dbReference type="Gene3D" id="3.40.1080.10">
    <property type="entry name" value="Glutaconate Coenzyme A-transferase"/>
    <property type="match status" value="1"/>
</dbReference>
<dbReference type="PANTHER" id="PTHR43293:SF3">
    <property type="entry name" value="CHOLESTEROL RING-CLEAVING HYDROLASE IPDB SUBUNIT"/>
    <property type="match status" value="1"/>
</dbReference>
<evidence type="ECO:0008006" key="4">
    <source>
        <dbReference type="Google" id="ProtNLM"/>
    </source>
</evidence>
<dbReference type="KEGG" id="dbc:MFMK1_002648"/>
<dbReference type="SUPFAM" id="SSF100950">
    <property type="entry name" value="NagB/RpiA/CoA transferase-like"/>
    <property type="match status" value="1"/>
</dbReference>
<dbReference type="EMBL" id="CP121694">
    <property type="protein sequence ID" value="WRO22807.1"/>
    <property type="molecule type" value="Genomic_DNA"/>
</dbReference>
<sequence>MSSDYTIDELMATFISRQMHDDELVIVGANQPIPRAGVMQAYLLRCPNLKVPMYFYMTDMAREKQLQLYPLFADGRYRRWAEGYFTFEMQLESARKADVCFIGGIQVDQYGNTNLIGIKGKEGNFKLRGPGSAGTPTTSSYIKRYYILMGSHNPRVFVKRCDYVSAVGWHNGGADARRALGLPGGGPKYVISPFGIMDFEEETKKMRLKAVYPGVDPDQVVRNTGFELIMHEQVEVVSPPNEDELRVLRGRVDPQGILRK</sequence>
<dbReference type="PANTHER" id="PTHR43293">
    <property type="entry name" value="ACETATE COA-TRANSFERASE YDIF"/>
    <property type="match status" value="1"/>
</dbReference>
<dbReference type="InterPro" id="IPR037171">
    <property type="entry name" value="NagB/RpiA_transferase-like"/>
</dbReference>
<proteinExistence type="inferred from homology"/>
<dbReference type="RefSeq" id="WP_366922204.1">
    <property type="nucleotide sequence ID" value="NZ_CP121694.1"/>
</dbReference>
<evidence type="ECO:0000313" key="2">
    <source>
        <dbReference type="EMBL" id="WRO22807.1"/>
    </source>
</evidence>
<dbReference type="SMART" id="SM00882">
    <property type="entry name" value="CoA_trans"/>
    <property type="match status" value="1"/>
</dbReference>
<evidence type="ECO:0000313" key="3">
    <source>
        <dbReference type="Proteomes" id="UP001329915"/>
    </source>
</evidence>
<dbReference type="AlphaFoldDB" id="A0AAU0URG6"/>
<reference evidence="2 3" key="1">
    <citation type="submission" date="2023-04" db="EMBL/GenBank/DDBJ databases">
        <authorList>
            <person name="Hsu D."/>
        </authorList>
    </citation>
    <scope>NUCLEOTIDE SEQUENCE [LARGE SCALE GENOMIC DNA]</scope>
    <source>
        <strain evidence="2 3">MK1</strain>
    </source>
</reference>
<protein>
    <recommendedName>
        <fullName evidence="4">Glutaconate CoA-transferase</fullName>
    </recommendedName>
</protein>
<comment type="similarity">
    <text evidence="1">Belongs to the 3-oxoacid CoA-transferase subunit B family.</text>
</comment>
<evidence type="ECO:0000256" key="1">
    <source>
        <dbReference type="ARBA" id="ARBA00007047"/>
    </source>
</evidence>
<dbReference type="Proteomes" id="UP001329915">
    <property type="component" value="Chromosome"/>
</dbReference>
<gene>
    <name evidence="2" type="ORF">MFMK1_002648</name>
</gene>
<dbReference type="GO" id="GO:0008410">
    <property type="term" value="F:CoA-transferase activity"/>
    <property type="evidence" value="ECO:0007669"/>
    <property type="project" value="InterPro"/>
</dbReference>
<name>A0AAU0URG6_9FIRM</name>